<feature type="domain" description="Homeobox" evidence="5">
    <location>
        <begin position="880"/>
        <end position="931"/>
    </location>
</feature>
<reference evidence="6" key="1">
    <citation type="journal article" date="2020" name="Stud. Mycol.">
        <title>101 Dothideomycetes genomes: a test case for predicting lifestyles and emergence of pathogens.</title>
        <authorList>
            <person name="Haridas S."/>
            <person name="Albert R."/>
            <person name="Binder M."/>
            <person name="Bloem J."/>
            <person name="Labutti K."/>
            <person name="Salamov A."/>
            <person name="Andreopoulos B."/>
            <person name="Baker S."/>
            <person name="Barry K."/>
            <person name="Bills G."/>
            <person name="Bluhm B."/>
            <person name="Cannon C."/>
            <person name="Castanera R."/>
            <person name="Culley D."/>
            <person name="Daum C."/>
            <person name="Ezra D."/>
            <person name="Gonzalez J."/>
            <person name="Henrissat B."/>
            <person name="Kuo A."/>
            <person name="Liang C."/>
            <person name="Lipzen A."/>
            <person name="Lutzoni F."/>
            <person name="Magnuson J."/>
            <person name="Mondo S."/>
            <person name="Nolan M."/>
            <person name="Ohm R."/>
            <person name="Pangilinan J."/>
            <person name="Park H.-J."/>
            <person name="Ramirez L."/>
            <person name="Alfaro M."/>
            <person name="Sun H."/>
            <person name="Tritt A."/>
            <person name="Yoshinaga Y."/>
            <person name="Zwiers L.-H."/>
            <person name="Turgeon B."/>
            <person name="Goodwin S."/>
            <person name="Spatafora J."/>
            <person name="Crous P."/>
            <person name="Grigoriev I."/>
        </authorList>
    </citation>
    <scope>NUCLEOTIDE SEQUENCE</scope>
    <source>
        <strain evidence="6">CBS 627.86</strain>
    </source>
</reference>
<dbReference type="SMART" id="SM00220">
    <property type="entry name" value="S_TKc"/>
    <property type="match status" value="1"/>
</dbReference>
<keyword evidence="7" id="KW-1185">Reference proteome</keyword>
<protein>
    <recommendedName>
        <fullName evidence="8">Protein kinase domain-containing protein</fullName>
    </recommendedName>
</protein>
<feature type="region of interest" description="Disordered" evidence="3">
    <location>
        <begin position="107"/>
        <end position="195"/>
    </location>
</feature>
<sequence length="1399" mass="158200">MEQDLDPFGALQPNRNLSVIVDEGPRHMYNPVEPAMGVQTVTASGRGPQQPLAHFNQQTILHTILQLILQLVNQLVEQSNHHASQGSTLPLILDLLQQAIQQVSQLQSSQGRFQQRQPQPQPGRHDSAYHSSLSYSPDTGNLGDPSKVQVQRPFGTEPAGTSITAPVSVRDGQQTCSAESQTQSQNRAGYTRGASSKITIRHQHYRSTHLLTAGKWVTTALITLIACFVQNRRAHGCTPLSAIERQQQRGKLCCTFNCGRKFENRSMWERHEKVICPQAFWFCRLCGNTKHPAKASLFGRKDKFREHIRLHHPNNVSAIDSLMKSCEVDHNRSMPFPRRCGFCDVRYFGTWTERVLHLEDHFLKGAQICGWRDWDDYKAEAEDDQNEAPIPSAGTDDDDDDEDSDSDDGSDSEDDDDDDDQNSNNSGSSSDPDLKDSDDYSRPPPDSSTDSNGFSLEYFGPWSPPMPSPTWNFVFQQTTGTRKKGGTASLFQIALPHGTVDYTSTPMKAATNQERNSTPDTCSNTFANSTSQIVMVKQYQGQHRRFFNAEVEALSLLQTHENIVKCYLAFMLRDHDNVPTYNVLLEEARCDLREYWQWKTPPAEATDVHSYWREMAGIADALKSIHQPPVQGGYTRGLHGDIKPENILWFGDRFKIADFGFSHFEKIWTSEEFYVYPEGGTAAYGAPETFRESLPVTQAIDIWSLGCVYSEAIVWTVLGKQGLEIYKETRRNALMKRALSTDPFPKTFHDGTKDELNSLQNPQRRPSSTNGLLDCFHNGESVLPEILQLHNTLIHERRIEHYLIEVANSMLDGDPRTRITAAELLERLRHTPQPGRSDPDSPNISLRSLEHYESNALSEIVECDFLGDAAPEHCLRGNELTREQLNMLEELFRRQPNPRLRHLRGVAARLRIPQRCINKWYQNRRAKPDDDLKKRRDHDNGSPDCNVPSCPAHSGRPWPLQRYLKPLKVKTMVYEPACARRDSRLAYSISSSSVDIKVDPHDGDSRFQRIRWTNGLLQHVYEHRSLNEKQGPSNDNIDLVRPGKEFGHSTGTHVQNHFPQTSVTTESPARDERLGCASDNSTSLIAACVEDTGSASEKSWGPSLCDQMKTEESSYTQPLYIQPPYIQPSSTPWNSSAPYNTRGISEDSGFDDIESASEAWNSRINHLSRQVQESQPTIEIPGTVEVPDYETSPFRGANESFHSRPDPNKCRHLLIARGDQRKHGDLLRRGYWCGFRKDTMESKASIIPGIRQVTAREIQDLRSLIRSRYALDCRIWSVDDVGYRRNLPSEGLIDSERRYDRTKYEAASLRDCYYESNLGTRTGAKRKRIGSEYRSNGSQTDCLPGLTQANMQRSTTHGERPGKRRRIGVDLTTLIVGDDNTANIIAGENCPGLSDETLR</sequence>
<feature type="region of interest" description="Disordered" evidence="3">
    <location>
        <begin position="1325"/>
        <end position="1365"/>
    </location>
</feature>
<feature type="compositionally biased region" description="Polar residues" evidence="3">
    <location>
        <begin position="159"/>
        <end position="195"/>
    </location>
</feature>
<dbReference type="Pfam" id="PF00046">
    <property type="entry name" value="Homeodomain"/>
    <property type="match status" value="1"/>
</dbReference>
<feature type="compositionally biased region" description="Polar residues" evidence="3">
    <location>
        <begin position="129"/>
        <end position="139"/>
    </location>
</feature>
<dbReference type="SMART" id="SM00389">
    <property type="entry name" value="HOX"/>
    <property type="match status" value="1"/>
</dbReference>
<dbReference type="CDD" id="cd00180">
    <property type="entry name" value="PKc"/>
    <property type="match status" value="1"/>
</dbReference>
<dbReference type="EMBL" id="ML977327">
    <property type="protein sequence ID" value="KAF2113679.1"/>
    <property type="molecule type" value="Genomic_DNA"/>
</dbReference>
<dbReference type="InterPro" id="IPR011009">
    <property type="entry name" value="Kinase-like_dom_sf"/>
</dbReference>
<dbReference type="InterPro" id="IPR001356">
    <property type="entry name" value="HD"/>
</dbReference>
<dbReference type="PROSITE" id="PS50071">
    <property type="entry name" value="HOMEOBOX_2"/>
    <property type="match status" value="1"/>
</dbReference>
<dbReference type="CDD" id="cd00086">
    <property type="entry name" value="homeodomain"/>
    <property type="match status" value="1"/>
</dbReference>
<dbReference type="GO" id="GO:0004674">
    <property type="term" value="F:protein serine/threonine kinase activity"/>
    <property type="evidence" value="ECO:0007669"/>
    <property type="project" value="TreeGrafter"/>
</dbReference>
<dbReference type="GO" id="GO:0005524">
    <property type="term" value="F:ATP binding"/>
    <property type="evidence" value="ECO:0007669"/>
    <property type="project" value="InterPro"/>
</dbReference>
<evidence type="ECO:0000256" key="3">
    <source>
        <dbReference type="SAM" id="MobiDB-lite"/>
    </source>
</evidence>
<feature type="compositionally biased region" description="Low complexity" evidence="3">
    <location>
        <begin position="422"/>
        <end position="431"/>
    </location>
</feature>
<feature type="compositionally biased region" description="Basic and acidic residues" evidence="3">
    <location>
        <begin position="747"/>
        <end position="756"/>
    </location>
</feature>
<dbReference type="Pfam" id="PF00069">
    <property type="entry name" value="Pkinase"/>
    <property type="match status" value="1"/>
</dbReference>
<dbReference type="OrthoDB" id="9992527at2759"/>
<dbReference type="PANTHER" id="PTHR24359">
    <property type="entry name" value="SERINE/THREONINE-PROTEIN KINASE SBK1"/>
    <property type="match status" value="1"/>
</dbReference>
<keyword evidence="1 2" id="KW-0539">Nucleus</keyword>
<organism evidence="6 7">
    <name type="scientific">Lophiotrema nucula</name>
    <dbReference type="NCBI Taxonomy" id="690887"/>
    <lineage>
        <taxon>Eukaryota</taxon>
        <taxon>Fungi</taxon>
        <taxon>Dikarya</taxon>
        <taxon>Ascomycota</taxon>
        <taxon>Pezizomycotina</taxon>
        <taxon>Dothideomycetes</taxon>
        <taxon>Pleosporomycetidae</taxon>
        <taxon>Pleosporales</taxon>
        <taxon>Lophiotremataceae</taxon>
        <taxon>Lophiotrema</taxon>
    </lineage>
</organism>
<evidence type="ECO:0000256" key="1">
    <source>
        <dbReference type="PROSITE-ProRule" id="PRU00108"/>
    </source>
</evidence>
<evidence type="ECO:0000259" key="5">
    <source>
        <dbReference type="PROSITE" id="PS50071"/>
    </source>
</evidence>
<comment type="subcellular location">
    <subcellularLocation>
        <location evidence="1 2">Nucleus</location>
    </subcellularLocation>
</comment>
<dbReference type="PANTHER" id="PTHR24359:SF37">
    <property type="entry name" value="PROTEIN KINASE DOMAIN-CONTAINING PROTEIN"/>
    <property type="match status" value="1"/>
</dbReference>
<gene>
    <name evidence="6" type="ORF">BDV96DRAFT_647930</name>
</gene>
<feature type="compositionally biased region" description="Basic and acidic residues" evidence="3">
    <location>
        <begin position="927"/>
        <end position="941"/>
    </location>
</feature>
<feature type="region of interest" description="Disordered" evidence="3">
    <location>
        <begin position="927"/>
        <end position="952"/>
    </location>
</feature>
<feature type="compositionally biased region" description="Polar residues" evidence="3">
    <location>
        <begin position="757"/>
        <end position="770"/>
    </location>
</feature>
<feature type="compositionally biased region" description="Basic and acidic residues" evidence="3">
    <location>
        <begin position="432"/>
        <end position="441"/>
    </location>
</feature>
<proteinExistence type="predicted"/>
<feature type="compositionally biased region" description="Acidic residues" evidence="3">
    <location>
        <begin position="395"/>
        <end position="421"/>
    </location>
</feature>
<dbReference type="Gene3D" id="1.10.10.60">
    <property type="entry name" value="Homeodomain-like"/>
    <property type="match status" value="1"/>
</dbReference>
<feature type="compositionally biased region" description="Polar residues" evidence="3">
    <location>
        <begin position="1333"/>
        <end position="1355"/>
    </location>
</feature>
<dbReference type="GO" id="GO:0005634">
    <property type="term" value="C:nucleus"/>
    <property type="evidence" value="ECO:0007669"/>
    <property type="project" value="UniProtKB-SubCell"/>
</dbReference>
<evidence type="ECO:0000259" key="4">
    <source>
        <dbReference type="PROSITE" id="PS50011"/>
    </source>
</evidence>
<evidence type="ECO:0000256" key="2">
    <source>
        <dbReference type="RuleBase" id="RU000682"/>
    </source>
</evidence>
<name>A0A6A5Z2I8_9PLEO</name>
<feature type="DNA-binding region" description="Homeobox" evidence="1">
    <location>
        <begin position="882"/>
        <end position="932"/>
    </location>
</feature>
<feature type="region of interest" description="Disordered" evidence="3">
    <location>
        <begin position="381"/>
        <end position="461"/>
    </location>
</feature>
<dbReference type="SUPFAM" id="SSF46689">
    <property type="entry name" value="Homeodomain-like"/>
    <property type="match status" value="1"/>
</dbReference>
<dbReference type="SUPFAM" id="SSF56112">
    <property type="entry name" value="Protein kinase-like (PK-like)"/>
    <property type="match status" value="1"/>
</dbReference>
<feature type="compositionally biased region" description="Polar residues" evidence="3">
    <location>
        <begin position="1051"/>
        <end position="1067"/>
    </location>
</feature>
<dbReference type="InterPro" id="IPR000719">
    <property type="entry name" value="Prot_kinase_dom"/>
</dbReference>
<dbReference type="InterPro" id="IPR009057">
    <property type="entry name" value="Homeodomain-like_sf"/>
</dbReference>
<feature type="region of interest" description="Disordered" evidence="3">
    <location>
        <begin position="1051"/>
        <end position="1072"/>
    </location>
</feature>
<feature type="region of interest" description="Disordered" evidence="3">
    <location>
        <begin position="746"/>
        <end position="770"/>
    </location>
</feature>
<evidence type="ECO:0000313" key="7">
    <source>
        <dbReference type="Proteomes" id="UP000799770"/>
    </source>
</evidence>
<feature type="compositionally biased region" description="Low complexity" evidence="3">
    <location>
        <begin position="107"/>
        <end position="118"/>
    </location>
</feature>
<evidence type="ECO:0008006" key="8">
    <source>
        <dbReference type="Google" id="ProtNLM"/>
    </source>
</evidence>
<dbReference type="Gene3D" id="1.10.510.10">
    <property type="entry name" value="Transferase(Phosphotransferase) domain 1"/>
    <property type="match status" value="1"/>
</dbReference>
<feature type="domain" description="Protein kinase" evidence="4">
    <location>
        <begin position="473"/>
        <end position="833"/>
    </location>
</feature>
<evidence type="ECO:0000313" key="6">
    <source>
        <dbReference type="EMBL" id="KAF2113679.1"/>
    </source>
</evidence>
<dbReference type="Proteomes" id="UP000799770">
    <property type="component" value="Unassembled WGS sequence"/>
</dbReference>
<dbReference type="PROSITE" id="PS50011">
    <property type="entry name" value="PROTEIN_KINASE_DOM"/>
    <property type="match status" value="1"/>
</dbReference>
<keyword evidence="1 2" id="KW-0371">Homeobox</keyword>
<dbReference type="GO" id="GO:0003677">
    <property type="term" value="F:DNA binding"/>
    <property type="evidence" value="ECO:0007669"/>
    <property type="project" value="UniProtKB-UniRule"/>
</dbReference>
<accession>A0A6A5Z2I8</accession>
<keyword evidence="1 2" id="KW-0238">DNA-binding</keyword>